<dbReference type="CDD" id="cd02570">
    <property type="entry name" value="PseudoU_synth_EcTruA"/>
    <property type="match status" value="1"/>
</dbReference>
<feature type="binding site" evidence="4 6">
    <location>
        <position position="119"/>
    </location>
    <ligand>
        <name>substrate</name>
    </ligand>
</feature>
<dbReference type="SUPFAM" id="SSF55120">
    <property type="entry name" value="Pseudouridine synthase"/>
    <property type="match status" value="1"/>
</dbReference>
<dbReference type="InterPro" id="IPR020097">
    <property type="entry name" value="PsdUridine_synth_TruA_a/b_dom"/>
</dbReference>
<protein>
    <recommendedName>
        <fullName evidence="4">tRNA pseudouridine synthase A</fullName>
        <ecNumber evidence="4">5.4.99.12</ecNumber>
    </recommendedName>
    <alternativeName>
        <fullName evidence="4">tRNA pseudouridine(38-40) synthase</fullName>
    </alternativeName>
    <alternativeName>
        <fullName evidence="4">tRNA pseudouridylate synthase I</fullName>
    </alternativeName>
    <alternativeName>
        <fullName evidence="4">tRNA-uridine isomerase I</fullName>
    </alternativeName>
</protein>
<evidence type="ECO:0000256" key="4">
    <source>
        <dbReference type="HAMAP-Rule" id="MF_00171"/>
    </source>
</evidence>
<dbReference type="Gene3D" id="3.30.70.580">
    <property type="entry name" value="Pseudouridine synthase I, catalytic domain, N-terminal subdomain"/>
    <property type="match status" value="1"/>
</dbReference>
<dbReference type="GO" id="GO:0160147">
    <property type="term" value="F:tRNA pseudouridine(38-40) synthase activity"/>
    <property type="evidence" value="ECO:0007669"/>
    <property type="project" value="UniProtKB-EC"/>
</dbReference>
<keyword evidence="10" id="KW-1185">Reference proteome</keyword>
<comment type="similarity">
    <text evidence="1 4 7">Belongs to the tRNA pseudouridine synthase TruA family.</text>
</comment>
<feature type="domain" description="Pseudouridine synthase I TruA alpha/beta" evidence="8">
    <location>
        <begin position="152"/>
        <end position="254"/>
    </location>
</feature>
<evidence type="ECO:0000259" key="8">
    <source>
        <dbReference type="Pfam" id="PF01416"/>
    </source>
</evidence>
<dbReference type="InterPro" id="IPR001406">
    <property type="entry name" value="PsdUridine_synth_TruA"/>
</dbReference>
<dbReference type="Pfam" id="PF01416">
    <property type="entry name" value="PseudoU_synth_1"/>
    <property type="match status" value="2"/>
</dbReference>
<dbReference type="InterPro" id="IPR020103">
    <property type="entry name" value="PsdUridine_synth_cat_dom_sf"/>
</dbReference>
<dbReference type="EC" id="5.4.99.12" evidence="4"/>
<comment type="caution">
    <text evidence="4">Lacks conserved residue(s) required for the propagation of feature annotation.</text>
</comment>
<proteinExistence type="inferred from homology"/>
<dbReference type="EMBL" id="SNZB01000002">
    <property type="protein sequence ID" value="TDR22495.1"/>
    <property type="molecule type" value="Genomic_DNA"/>
</dbReference>
<feature type="domain" description="Pseudouridine synthase I TruA alpha/beta" evidence="8">
    <location>
        <begin position="18"/>
        <end position="112"/>
    </location>
</feature>
<dbReference type="GO" id="GO:0031119">
    <property type="term" value="P:tRNA pseudouridine synthesis"/>
    <property type="evidence" value="ECO:0007669"/>
    <property type="project" value="UniProtKB-UniRule"/>
</dbReference>
<organism evidence="9 10">
    <name type="scientific">Marinicella litoralis</name>
    <dbReference type="NCBI Taxonomy" id="644220"/>
    <lineage>
        <taxon>Bacteria</taxon>
        <taxon>Pseudomonadati</taxon>
        <taxon>Pseudomonadota</taxon>
        <taxon>Gammaproteobacteria</taxon>
        <taxon>Lysobacterales</taxon>
        <taxon>Marinicellaceae</taxon>
        <taxon>Marinicella</taxon>
    </lineage>
</organism>
<comment type="function">
    <text evidence="4">Formation of pseudouridine at positions 38, 39 and 40 in the anticodon stem and loop of transfer RNAs.</text>
</comment>
<dbReference type="GO" id="GO:0003723">
    <property type="term" value="F:RNA binding"/>
    <property type="evidence" value="ECO:0007669"/>
    <property type="project" value="InterPro"/>
</dbReference>
<dbReference type="Proteomes" id="UP000295724">
    <property type="component" value="Unassembled WGS sequence"/>
</dbReference>
<evidence type="ECO:0000256" key="1">
    <source>
        <dbReference type="ARBA" id="ARBA00009375"/>
    </source>
</evidence>
<evidence type="ECO:0000256" key="7">
    <source>
        <dbReference type="RuleBase" id="RU003792"/>
    </source>
</evidence>
<keyword evidence="3 4" id="KW-0413">Isomerase</keyword>
<dbReference type="AlphaFoldDB" id="A0A4R6XRH3"/>
<dbReference type="PANTHER" id="PTHR11142:SF0">
    <property type="entry name" value="TRNA PSEUDOURIDINE SYNTHASE-LIKE 1"/>
    <property type="match status" value="1"/>
</dbReference>
<name>A0A4R6XRH3_9GAMM</name>
<sequence length="265" mass="29498">MSRISDSAFFMRLACGIEYDGEPFYGFQIQAQEPTVQSCLEAAIGKVADHKVRVACSGRTDTGVSAKHQVIHFDTTSERTPWQWMMGINTASHEGISVLWVKPVSDDFHARFSAVSRSYEYCIINRRVRPAINRHHLTWISQPLNHNLMHDALQLLVGTHDFNALRSSHCQSHVSVKTIHHAAVTRSGNIIKLSVTANGFLHHMIRNIVGTLIPIGSGLKPVSWMAEVLASKDRKQAGITAPPNGLSFTHVTYPEHFEIPGNDND</sequence>
<dbReference type="PIRSF" id="PIRSF001430">
    <property type="entry name" value="tRNA_psdUrid_synth"/>
    <property type="match status" value="1"/>
</dbReference>
<evidence type="ECO:0000313" key="9">
    <source>
        <dbReference type="EMBL" id="TDR22495.1"/>
    </source>
</evidence>
<evidence type="ECO:0000256" key="6">
    <source>
        <dbReference type="PIRSR" id="PIRSR001430-2"/>
    </source>
</evidence>
<dbReference type="InterPro" id="IPR020095">
    <property type="entry name" value="PsdUridine_synth_TruA_C"/>
</dbReference>
<evidence type="ECO:0000256" key="2">
    <source>
        <dbReference type="ARBA" id="ARBA00022694"/>
    </source>
</evidence>
<accession>A0A4R6XRH3</accession>
<dbReference type="FunFam" id="3.30.70.580:FF:000001">
    <property type="entry name" value="tRNA pseudouridine synthase A"/>
    <property type="match status" value="1"/>
</dbReference>
<evidence type="ECO:0000256" key="5">
    <source>
        <dbReference type="PIRSR" id="PIRSR001430-1"/>
    </source>
</evidence>
<dbReference type="Gene3D" id="3.30.70.660">
    <property type="entry name" value="Pseudouridine synthase I, catalytic domain, C-terminal subdomain"/>
    <property type="match status" value="1"/>
</dbReference>
<comment type="catalytic activity">
    <reaction evidence="4 7">
        <text>uridine(38/39/40) in tRNA = pseudouridine(38/39/40) in tRNA</text>
        <dbReference type="Rhea" id="RHEA:22376"/>
        <dbReference type="Rhea" id="RHEA-COMP:10085"/>
        <dbReference type="Rhea" id="RHEA-COMP:10087"/>
        <dbReference type="ChEBI" id="CHEBI:65314"/>
        <dbReference type="ChEBI" id="CHEBI:65315"/>
        <dbReference type="EC" id="5.4.99.12"/>
    </reaction>
</comment>
<dbReference type="PANTHER" id="PTHR11142">
    <property type="entry name" value="PSEUDOURIDYLATE SYNTHASE"/>
    <property type="match status" value="1"/>
</dbReference>
<gene>
    <name evidence="4" type="primary">truA</name>
    <name evidence="9" type="ORF">C8D91_0986</name>
</gene>
<comment type="subunit">
    <text evidence="4">Homodimer.</text>
</comment>
<dbReference type="HAMAP" id="MF_00171">
    <property type="entry name" value="TruA"/>
    <property type="match status" value="1"/>
</dbReference>
<feature type="active site" description="Nucleophile" evidence="4 5">
    <location>
        <position position="61"/>
    </location>
</feature>
<dbReference type="NCBIfam" id="TIGR00071">
    <property type="entry name" value="hisT_truA"/>
    <property type="match status" value="1"/>
</dbReference>
<keyword evidence="2 4" id="KW-0819">tRNA processing</keyword>
<comment type="caution">
    <text evidence="9">The sequence shown here is derived from an EMBL/GenBank/DDBJ whole genome shotgun (WGS) entry which is preliminary data.</text>
</comment>
<evidence type="ECO:0000256" key="3">
    <source>
        <dbReference type="ARBA" id="ARBA00023235"/>
    </source>
</evidence>
<evidence type="ECO:0000313" key="10">
    <source>
        <dbReference type="Proteomes" id="UP000295724"/>
    </source>
</evidence>
<reference evidence="9 10" key="1">
    <citation type="submission" date="2019-03" db="EMBL/GenBank/DDBJ databases">
        <title>Genomic Encyclopedia of Type Strains, Phase IV (KMG-IV): sequencing the most valuable type-strain genomes for metagenomic binning, comparative biology and taxonomic classification.</title>
        <authorList>
            <person name="Goeker M."/>
        </authorList>
    </citation>
    <scope>NUCLEOTIDE SEQUENCE [LARGE SCALE GENOMIC DNA]</scope>
    <source>
        <strain evidence="9 10">DSM 25488</strain>
    </source>
</reference>
<dbReference type="InterPro" id="IPR020094">
    <property type="entry name" value="TruA/RsuA/RluB/E/F_N"/>
</dbReference>